<evidence type="ECO:0000256" key="5">
    <source>
        <dbReference type="ARBA" id="ARBA00023163"/>
    </source>
</evidence>
<feature type="modified residue" description="4-aspartylphosphate" evidence="6">
    <location>
        <position position="57"/>
    </location>
</feature>
<dbReference type="InterPro" id="IPR011006">
    <property type="entry name" value="CheY-like_superfamily"/>
</dbReference>
<keyword evidence="1 6" id="KW-0597">Phosphoprotein</keyword>
<dbReference type="Proteomes" id="UP001589776">
    <property type="component" value="Unassembled WGS sequence"/>
</dbReference>
<dbReference type="SMART" id="SM00448">
    <property type="entry name" value="REC"/>
    <property type="match status" value="1"/>
</dbReference>
<evidence type="ECO:0000313" key="8">
    <source>
        <dbReference type="EMBL" id="MFC0215886.1"/>
    </source>
</evidence>
<evidence type="ECO:0000256" key="1">
    <source>
        <dbReference type="ARBA" id="ARBA00022553"/>
    </source>
</evidence>
<keyword evidence="5" id="KW-0804">Transcription</keyword>
<dbReference type="EMBL" id="JBHLWN010000105">
    <property type="protein sequence ID" value="MFC0215886.1"/>
    <property type="molecule type" value="Genomic_DNA"/>
</dbReference>
<dbReference type="PROSITE" id="PS50110">
    <property type="entry name" value="RESPONSE_REGULATORY"/>
    <property type="match status" value="1"/>
</dbReference>
<dbReference type="Pfam" id="PF04397">
    <property type="entry name" value="LytTR"/>
    <property type="match status" value="1"/>
</dbReference>
<accession>A0ABV6DTA6</accession>
<keyword evidence="4" id="KW-0238">DNA-binding</keyword>
<keyword evidence="9" id="KW-1185">Reference proteome</keyword>
<dbReference type="InterPro" id="IPR039420">
    <property type="entry name" value="WalR-like"/>
</dbReference>
<feature type="domain" description="Response regulatory" evidence="7">
    <location>
        <begin position="7"/>
        <end position="122"/>
    </location>
</feature>
<dbReference type="Gene3D" id="3.40.50.2300">
    <property type="match status" value="1"/>
</dbReference>
<evidence type="ECO:0000256" key="2">
    <source>
        <dbReference type="ARBA" id="ARBA00023012"/>
    </source>
</evidence>
<dbReference type="InterPro" id="IPR001789">
    <property type="entry name" value="Sig_transdc_resp-reg_receiver"/>
</dbReference>
<organism evidence="8 9">
    <name type="scientific">Paenibacillus chartarius</name>
    <dbReference type="NCBI Taxonomy" id="747481"/>
    <lineage>
        <taxon>Bacteria</taxon>
        <taxon>Bacillati</taxon>
        <taxon>Bacillota</taxon>
        <taxon>Bacilli</taxon>
        <taxon>Bacillales</taxon>
        <taxon>Paenibacillaceae</taxon>
        <taxon>Paenibacillus</taxon>
    </lineage>
</organism>
<dbReference type="PANTHER" id="PTHR48111">
    <property type="entry name" value="REGULATOR OF RPOS"/>
    <property type="match status" value="1"/>
</dbReference>
<protein>
    <submittedName>
        <fullName evidence="8">LytR/AlgR family response regulator transcription factor</fullName>
    </submittedName>
</protein>
<dbReference type="RefSeq" id="WP_377473506.1">
    <property type="nucleotide sequence ID" value="NZ_JBHLWN010000105.1"/>
</dbReference>
<proteinExistence type="predicted"/>
<evidence type="ECO:0000256" key="4">
    <source>
        <dbReference type="ARBA" id="ARBA00023125"/>
    </source>
</evidence>
<evidence type="ECO:0000256" key="3">
    <source>
        <dbReference type="ARBA" id="ARBA00023015"/>
    </source>
</evidence>
<dbReference type="InterPro" id="IPR058245">
    <property type="entry name" value="NreC/VraR/RcsB-like_REC"/>
</dbReference>
<dbReference type="Pfam" id="PF00072">
    <property type="entry name" value="Response_reg"/>
    <property type="match status" value="1"/>
</dbReference>
<dbReference type="Gene3D" id="2.40.50.1020">
    <property type="entry name" value="LytTr DNA-binding domain"/>
    <property type="match status" value="1"/>
</dbReference>
<dbReference type="PANTHER" id="PTHR48111:SF1">
    <property type="entry name" value="TWO-COMPONENT RESPONSE REGULATOR ORR33"/>
    <property type="match status" value="1"/>
</dbReference>
<dbReference type="InterPro" id="IPR007492">
    <property type="entry name" value="LytTR_DNA-bd_dom"/>
</dbReference>
<evidence type="ECO:0000313" key="9">
    <source>
        <dbReference type="Proteomes" id="UP001589776"/>
    </source>
</evidence>
<sequence length="255" mass="29004">MEADKLSCIIAEDHAELASMLEQLAKNEELEVVATVNSGLCLVECVRENRPDLLLVDITLERLDGLSACRQLLDEGFSPQLIIVTGSISSYDLLAGIKLGTIDYLHKPVDPGDFSAAIRKARLRIQEAKLANMVRRNSDRLIRITKNYRDIELKEQDVVFVEKTDKRVFEIHMADGSIHESSTNLDKIKRQCSDAIFFPHKSFLVNFHYIRSVLPNLAVEGNYDILLAHHPDIVPLTRRHYREYVKLKLQLQAGK</sequence>
<comment type="caution">
    <text evidence="8">The sequence shown here is derived from an EMBL/GenBank/DDBJ whole genome shotgun (WGS) entry which is preliminary data.</text>
</comment>
<name>A0ABV6DTA6_9BACL</name>
<keyword evidence="3" id="KW-0805">Transcription regulation</keyword>
<dbReference type="CDD" id="cd17535">
    <property type="entry name" value="REC_NarL-like"/>
    <property type="match status" value="1"/>
</dbReference>
<evidence type="ECO:0000259" key="7">
    <source>
        <dbReference type="PROSITE" id="PS50110"/>
    </source>
</evidence>
<gene>
    <name evidence="8" type="ORF">ACFFK0_26160</name>
</gene>
<keyword evidence="2" id="KW-0902">Two-component regulatory system</keyword>
<dbReference type="SUPFAM" id="SSF52172">
    <property type="entry name" value="CheY-like"/>
    <property type="match status" value="1"/>
</dbReference>
<dbReference type="SMART" id="SM00850">
    <property type="entry name" value="LytTR"/>
    <property type="match status" value="1"/>
</dbReference>
<evidence type="ECO:0000256" key="6">
    <source>
        <dbReference type="PROSITE-ProRule" id="PRU00169"/>
    </source>
</evidence>
<reference evidence="8 9" key="1">
    <citation type="submission" date="2024-09" db="EMBL/GenBank/DDBJ databases">
        <authorList>
            <person name="Sun Q."/>
            <person name="Mori K."/>
        </authorList>
    </citation>
    <scope>NUCLEOTIDE SEQUENCE [LARGE SCALE GENOMIC DNA]</scope>
    <source>
        <strain evidence="8 9">CCM 7759</strain>
    </source>
</reference>